<dbReference type="Pfam" id="PF20605">
    <property type="entry name" value="Antitox_RHH"/>
    <property type="match status" value="1"/>
</dbReference>
<reference evidence="2 3" key="1">
    <citation type="submission" date="2017-06" db="EMBL/GenBank/DDBJ databases">
        <authorList>
            <person name="Kim H.J."/>
            <person name="Triplett B.A."/>
        </authorList>
    </citation>
    <scope>NUCLEOTIDE SEQUENCE [LARGE SCALE GENOMIC DNA]</scope>
    <source>
        <strain evidence="2 3">DSM 18704</strain>
    </source>
</reference>
<gene>
    <name evidence="2" type="ORF">SAMN05421770_101669</name>
</gene>
<dbReference type="EMBL" id="FZOU01000001">
    <property type="protein sequence ID" value="SNS36485.1"/>
    <property type="molecule type" value="Genomic_DNA"/>
</dbReference>
<name>A0A239DV62_9BACT</name>
<feature type="domain" description="Antitoxin-like ribbon-helix-helix" evidence="1">
    <location>
        <begin position="50"/>
        <end position="99"/>
    </location>
</feature>
<proteinExistence type="predicted"/>
<protein>
    <recommendedName>
        <fullName evidence="1">Antitoxin-like ribbon-helix-helix domain-containing protein</fullName>
    </recommendedName>
</protein>
<dbReference type="RefSeq" id="WP_142988188.1">
    <property type="nucleotide sequence ID" value="NZ_FZOU01000001.1"/>
</dbReference>
<dbReference type="AlphaFoldDB" id="A0A239DV62"/>
<organism evidence="2 3">
    <name type="scientific">Granulicella rosea</name>
    <dbReference type="NCBI Taxonomy" id="474952"/>
    <lineage>
        <taxon>Bacteria</taxon>
        <taxon>Pseudomonadati</taxon>
        <taxon>Acidobacteriota</taxon>
        <taxon>Terriglobia</taxon>
        <taxon>Terriglobales</taxon>
        <taxon>Acidobacteriaceae</taxon>
        <taxon>Granulicella</taxon>
    </lineage>
</organism>
<dbReference type="OrthoDB" id="7190256at2"/>
<keyword evidence="3" id="KW-1185">Reference proteome</keyword>
<dbReference type="Proteomes" id="UP000198356">
    <property type="component" value="Unassembled WGS sequence"/>
</dbReference>
<evidence type="ECO:0000313" key="3">
    <source>
        <dbReference type="Proteomes" id="UP000198356"/>
    </source>
</evidence>
<evidence type="ECO:0000313" key="2">
    <source>
        <dbReference type="EMBL" id="SNS36485.1"/>
    </source>
</evidence>
<evidence type="ECO:0000259" key="1">
    <source>
        <dbReference type="Pfam" id="PF20605"/>
    </source>
</evidence>
<sequence length="100" mass="10764">MKRASMAEALSNAAGHSYSRPVALAAVAAPEQRPTPVATLRAVSSAPPSRIGKKPVTGFFEPAVSRQLKRIGLDHEKTMQELIQEGLNDLFRKYGLPPIA</sequence>
<accession>A0A239DV62</accession>
<dbReference type="InterPro" id="IPR046765">
    <property type="entry name" value="Antitox_RHH"/>
</dbReference>